<dbReference type="HOGENOM" id="CLU_2653085_0_0_11"/>
<reference evidence="1" key="1">
    <citation type="submission" date="2011-08" db="EMBL/GenBank/DDBJ databases">
        <title>Complete sequence of chromosome of Streptomyces violaceusniger Tu 4113.</title>
        <authorList>
            <consortium name="US DOE Joint Genome Institute"/>
            <person name="Lucas S."/>
            <person name="Han J."/>
            <person name="Lapidus A."/>
            <person name="Cheng J.-F."/>
            <person name="Goodwin L."/>
            <person name="Pitluck S."/>
            <person name="Peters L."/>
            <person name="Ivanova N."/>
            <person name="Daligault H."/>
            <person name="Detter J.C."/>
            <person name="Han C."/>
            <person name="Tapia R."/>
            <person name="Land M."/>
            <person name="Hauser L."/>
            <person name="Kyrpides N."/>
            <person name="Ivanova N."/>
            <person name="Pagani I."/>
            <person name="Hagen A."/>
            <person name="Katz L."/>
            <person name="Fiedler H.-P."/>
            <person name="Keasling J."/>
            <person name="Fortman J."/>
            <person name="Woyke T."/>
        </authorList>
    </citation>
    <scope>NUCLEOTIDE SEQUENCE [LARGE SCALE GENOMIC DNA]</scope>
    <source>
        <strain evidence="1">Tu 4113</strain>
    </source>
</reference>
<evidence type="ECO:0000313" key="1">
    <source>
        <dbReference type="EMBL" id="AEM83075.1"/>
    </source>
</evidence>
<organism evidence="1 2">
    <name type="scientific">Streptomyces violaceusniger (strain Tu 4113)</name>
    <dbReference type="NCBI Taxonomy" id="653045"/>
    <lineage>
        <taxon>Bacteria</taxon>
        <taxon>Bacillati</taxon>
        <taxon>Actinomycetota</taxon>
        <taxon>Actinomycetes</taxon>
        <taxon>Kitasatosporales</taxon>
        <taxon>Streptomycetaceae</taxon>
        <taxon>Streptomyces</taxon>
        <taxon>Streptomyces violaceusniger group</taxon>
    </lineage>
</organism>
<dbReference type="KEGG" id="svl:Strvi_3401"/>
<keyword evidence="2" id="KW-1185">Reference proteome</keyword>
<dbReference type="Proteomes" id="UP000008703">
    <property type="component" value="Chromosome"/>
</dbReference>
<sequence>MLGDPSAAPGQTGPAPSRLMLHLRALSRTEVIDRGDVLMSGLTRGSDSMCYGYTRSLPLVVRDSMSRWAWAASLSG</sequence>
<accession>G2PE99</accession>
<dbReference type="AlphaFoldDB" id="G2PE99"/>
<protein>
    <submittedName>
        <fullName evidence="1">Uncharacterized protein</fullName>
    </submittedName>
</protein>
<gene>
    <name evidence="1" type="ORF">Strvi_3401</name>
</gene>
<dbReference type="EMBL" id="CP002994">
    <property type="protein sequence ID" value="AEM83075.1"/>
    <property type="molecule type" value="Genomic_DNA"/>
</dbReference>
<name>G2PE99_STRV4</name>
<proteinExistence type="predicted"/>
<evidence type="ECO:0000313" key="2">
    <source>
        <dbReference type="Proteomes" id="UP000008703"/>
    </source>
</evidence>